<dbReference type="InterPro" id="IPR050092">
    <property type="entry name" value="RNase_H"/>
</dbReference>
<protein>
    <recommendedName>
        <fullName evidence="5">ribonuclease H</fullName>
        <ecNumber evidence="5">3.1.26.4</ecNumber>
    </recommendedName>
</protein>
<dbReference type="EMBL" id="JBGQPK010000045">
    <property type="protein sequence ID" value="MFL2029896.1"/>
    <property type="molecule type" value="Genomic_DNA"/>
</dbReference>
<dbReference type="InterPro" id="IPR036397">
    <property type="entry name" value="RNaseH_sf"/>
</dbReference>
<evidence type="ECO:0000256" key="4">
    <source>
        <dbReference type="ARBA" id="ARBA00011245"/>
    </source>
</evidence>
<name>A0ABW8UDG8_9LACO</name>
<dbReference type="Proteomes" id="UP001625389">
    <property type="component" value="Unassembled WGS sequence"/>
</dbReference>
<organism evidence="13 14">
    <name type="scientific">Loigolactobacillus zhaoyuanensis</name>
    <dbReference type="NCBI Taxonomy" id="2486017"/>
    <lineage>
        <taxon>Bacteria</taxon>
        <taxon>Bacillati</taxon>
        <taxon>Bacillota</taxon>
        <taxon>Bacilli</taxon>
        <taxon>Lactobacillales</taxon>
        <taxon>Lactobacillaceae</taxon>
        <taxon>Loigolactobacillus</taxon>
    </lineage>
</organism>
<sequence>MVAKKYYAIASGRKIGAFYTTWAEAKKLVEGFPGARYKGFTDEAAAQAWLEAGAATTKSTKKTVTAKKDDTPLPADALQIYTDGGSRNTGNVQGGHVKSGDRAAWAYLIEYHGQQVSDSAGEFGATNNKMEITALVEALRKVKATWGTDLPIIVIADSRYVLNAITKNWLAGWQRRGWQRSGNQPLANKELWQQLAQLLRDFKRIDYRWTKGHATNAGNVFVDAALNQTMDQLTPNQLHPVAAQTSEKITPPIKADKKMAKPAITAESTEKHQRASAESMTAIRAQLREMGYLQNQEHGE</sequence>
<evidence type="ECO:0000256" key="10">
    <source>
        <dbReference type="ARBA" id="ARBA00022842"/>
    </source>
</evidence>
<dbReference type="Pfam" id="PF00075">
    <property type="entry name" value="RNase_H"/>
    <property type="match status" value="1"/>
</dbReference>
<dbReference type="InterPro" id="IPR002156">
    <property type="entry name" value="RNaseH_domain"/>
</dbReference>
<dbReference type="EC" id="3.1.26.4" evidence="5"/>
<keyword evidence="10" id="KW-0460">Magnesium</keyword>
<evidence type="ECO:0000256" key="2">
    <source>
        <dbReference type="ARBA" id="ARBA00001946"/>
    </source>
</evidence>
<dbReference type="PANTHER" id="PTHR10642:SF26">
    <property type="entry name" value="RIBONUCLEASE H1"/>
    <property type="match status" value="1"/>
</dbReference>
<comment type="caution">
    <text evidence="13">The sequence shown here is derived from an EMBL/GenBank/DDBJ whole genome shotgun (WGS) entry which is preliminary data.</text>
</comment>
<comment type="cofactor">
    <cofactor evidence="2">
        <name>Mg(2+)</name>
        <dbReference type="ChEBI" id="CHEBI:18420"/>
    </cofactor>
</comment>
<evidence type="ECO:0000256" key="1">
    <source>
        <dbReference type="ARBA" id="ARBA00000077"/>
    </source>
</evidence>
<comment type="subunit">
    <text evidence="4">Monomer.</text>
</comment>
<evidence type="ECO:0000259" key="12">
    <source>
        <dbReference type="PROSITE" id="PS50879"/>
    </source>
</evidence>
<dbReference type="InterPro" id="IPR022892">
    <property type="entry name" value="RNaseHI"/>
</dbReference>
<dbReference type="PANTHER" id="PTHR10642">
    <property type="entry name" value="RIBONUCLEASE H1"/>
    <property type="match status" value="1"/>
</dbReference>
<dbReference type="SUPFAM" id="SSF55658">
    <property type="entry name" value="L9 N-domain-like"/>
    <property type="match status" value="1"/>
</dbReference>
<evidence type="ECO:0000256" key="3">
    <source>
        <dbReference type="ARBA" id="ARBA00005300"/>
    </source>
</evidence>
<dbReference type="Gene3D" id="3.40.970.10">
    <property type="entry name" value="Ribonuclease H1, N-terminal domain"/>
    <property type="match status" value="1"/>
</dbReference>
<evidence type="ECO:0000313" key="14">
    <source>
        <dbReference type="Proteomes" id="UP001625389"/>
    </source>
</evidence>
<dbReference type="InterPro" id="IPR037056">
    <property type="entry name" value="RNase_H1_N_sf"/>
</dbReference>
<dbReference type="CDD" id="cd09278">
    <property type="entry name" value="RNase_HI_prokaryote_like"/>
    <property type="match status" value="1"/>
</dbReference>
<dbReference type="Pfam" id="PF01693">
    <property type="entry name" value="Cauli_VI"/>
    <property type="match status" value="1"/>
</dbReference>
<evidence type="ECO:0000256" key="7">
    <source>
        <dbReference type="ARBA" id="ARBA00022723"/>
    </source>
</evidence>
<evidence type="ECO:0000313" key="13">
    <source>
        <dbReference type="EMBL" id="MFL2029896.1"/>
    </source>
</evidence>
<dbReference type="Gene3D" id="3.30.420.10">
    <property type="entry name" value="Ribonuclease H-like superfamily/Ribonuclease H"/>
    <property type="match status" value="1"/>
</dbReference>
<keyword evidence="9" id="KW-0378">Hydrolase</keyword>
<evidence type="ECO:0000256" key="8">
    <source>
        <dbReference type="ARBA" id="ARBA00022759"/>
    </source>
</evidence>
<accession>A0ABW8UDG8</accession>
<keyword evidence="8" id="KW-0255">Endonuclease</keyword>
<gene>
    <name evidence="13" type="ORF">ACEN34_09730</name>
</gene>
<reference evidence="13 14" key="1">
    <citation type="submission" date="2024-08" db="EMBL/GenBank/DDBJ databases">
        <authorList>
            <person name="Arias E."/>
        </authorList>
    </citation>
    <scope>NUCLEOTIDE SEQUENCE [LARGE SCALE GENOMIC DNA]</scope>
    <source>
        <strain evidence="13 14">FAM 25317</strain>
    </source>
</reference>
<evidence type="ECO:0000256" key="9">
    <source>
        <dbReference type="ARBA" id="ARBA00022801"/>
    </source>
</evidence>
<dbReference type="RefSeq" id="WP_407137569.1">
    <property type="nucleotide sequence ID" value="NZ_JBGQPK010000045.1"/>
</dbReference>
<keyword evidence="6" id="KW-0540">Nuclease</keyword>
<evidence type="ECO:0000256" key="6">
    <source>
        <dbReference type="ARBA" id="ARBA00022722"/>
    </source>
</evidence>
<dbReference type="PROSITE" id="PS50879">
    <property type="entry name" value="RNASE_H_1"/>
    <property type="match status" value="1"/>
</dbReference>
<keyword evidence="7" id="KW-0479">Metal-binding</keyword>
<proteinExistence type="inferred from homology"/>
<comment type="catalytic activity">
    <reaction evidence="1">
        <text>Endonucleolytic cleavage to 5'-phosphomonoester.</text>
        <dbReference type="EC" id="3.1.26.4"/>
    </reaction>
</comment>
<evidence type="ECO:0000256" key="11">
    <source>
        <dbReference type="SAM" id="MobiDB-lite"/>
    </source>
</evidence>
<dbReference type="SUPFAM" id="SSF53098">
    <property type="entry name" value="Ribonuclease H-like"/>
    <property type="match status" value="1"/>
</dbReference>
<dbReference type="InterPro" id="IPR009027">
    <property type="entry name" value="Ribosomal_bL9/RNase_H1_N"/>
</dbReference>
<evidence type="ECO:0000256" key="5">
    <source>
        <dbReference type="ARBA" id="ARBA00012180"/>
    </source>
</evidence>
<comment type="similarity">
    <text evidence="3">Belongs to the RNase H family.</text>
</comment>
<feature type="region of interest" description="Disordered" evidence="11">
    <location>
        <begin position="255"/>
        <end position="280"/>
    </location>
</feature>
<feature type="domain" description="RNase H type-1" evidence="12">
    <location>
        <begin position="74"/>
        <end position="231"/>
    </location>
</feature>
<keyword evidence="14" id="KW-1185">Reference proteome</keyword>
<dbReference type="InterPro" id="IPR011320">
    <property type="entry name" value="RNase_H1_N"/>
</dbReference>
<dbReference type="InterPro" id="IPR012337">
    <property type="entry name" value="RNaseH-like_sf"/>
</dbReference>